<feature type="region of interest" description="Disordered" evidence="1">
    <location>
        <begin position="44"/>
        <end position="74"/>
    </location>
</feature>
<evidence type="ECO:0000313" key="2">
    <source>
        <dbReference type="EMBL" id="SVE12582.1"/>
    </source>
</evidence>
<proteinExistence type="predicted"/>
<dbReference type="AlphaFoldDB" id="A0A383AY14"/>
<protein>
    <submittedName>
        <fullName evidence="2">Uncharacterized protein</fullName>
    </submittedName>
</protein>
<gene>
    <name evidence="2" type="ORF">METZ01_LOCUS465436</name>
</gene>
<reference evidence="2" key="1">
    <citation type="submission" date="2018-05" db="EMBL/GenBank/DDBJ databases">
        <authorList>
            <person name="Lanie J.A."/>
            <person name="Ng W.-L."/>
            <person name="Kazmierczak K.M."/>
            <person name="Andrzejewski T.M."/>
            <person name="Davidsen T.M."/>
            <person name="Wayne K.J."/>
            <person name="Tettelin H."/>
            <person name="Glass J.I."/>
            <person name="Rusch D."/>
            <person name="Podicherti R."/>
            <person name="Tsui H.-C.T."/>
            <person name="Winkler M.E."/>
        </authorList>
    </citation>
    <scope>NUCLEOTIDE SEQUENCE</scope>
</reference>
<accession>A0A383AY14</accession>
<name>A0A383AY14_9ZZZZ</name>
<sequence>MDRRSLLALFLIALVIILMPYYFQVISPIPTVSHLISGCTDPSASNYNSSATEDDGSCKYSLPTEDVTPHDKDS</sequence>
<feature type="non-terminal residue" evidence="2">
    <location>
        <position position="74"/>
    </location>
</feature>
<dbReference type="EMBL" id="UINC01195832">
    <property type="protein sequence ID" value="SVE12582.1"/>
    <property type="molecule type" value="Genomic_DNA"/>
</dbReference>
<evidence type="ECO:0000256" key="1">
    <source>
        <dbReference type="SAM" id="MobiDB-lite"/>
    </source>
</evidence>
<organism evidence="2">
    <name type="scientific">marine metagenome</name>
    <dbReference type="NCBI Taxonomy" id="408172"/>
    <lineage>
        <taxon>unclassified sequences</taxon>
        <taxon>metagenomes</taxon>
        <taxon>ecological metagenomes</taxon>
    </lineage>
</organism>